<evidence type="ECO:0000313" key="2">
    <source>
        <dbReference type="Proteomes" id="UP000280825"/>
    </source>
</evidence>
<protein>
    <submittedName>
        <fullName evidence="1">Uncharacterized protein</fullName>
    </submittedName>
</protein>
<keyword evidence="2" id="KW-1185">Reference proteome</keyword>
<proteinExistence type="predicted"/>
<evidence type="ECO:0000313" key="1">
    <source>
        <dbReference type="EMBL" id="RTY95407.1"/>
    </source>
</evidence>
<gene>
    <name evidence="1" type="ORF">EKL98_16885</name>
</gene>
<dbReference type="EMBL" id="RYDJ01000221">
    <property type="protein sequence ID" value="RTY95407.1"/>
    <property type="molecule type" value="Genomic_DNA"/>
</dbReference>
<comment type="caution">
    <text evidence="1">The sequence shown here is derived from an EMBL/GenBank/DDBJ whole genome shotgun (WGS) entry which is preliminary data.</text>
</comment>
<dbReference type="RefSeq" id="WP_126563227.1">
    <property type="nucleotide sequence ID" value="NZ_RYDJ01000221.1"/>
</dbReference>
<accession>A0A3S0MRR2</accession>
<dbReference type="AlphaFoldDB" id="A0A3S0MRR2"/>
<dbReference type="Proteomes" id="UP000280825">
    <property type="component" value="Unassembled WGS sequence"/>
</dbReference>
<name>A0A3S0MRR2_9FLAO</name>
<reference evidence="1 2" key="1">
    <citation type="submission" date="2018-12" db="EMBL/GenBank/DDBJ databases">
        <title>Flavobacterium sp. nov., isolated from glacier ice.</title>
        <authorList>
            <person name="Liu Q."/>
            <person name="Xin Y.-H."/>
        </authorList>
    </citation>
    <scope>NUCLEOTIDE SEQUENCE [LARGE SCALE GENOMIC DNA]</scope>
    <source>
        <strain evidence="1 2">RB1N8</strain>
    </source>
</reference>
<sequence>MKSTREIFKTNPSLLDEPEVAQLLDYCEQLQDEIVEFKFQKTNNKELAMLDMLKEVIKGCNAIEKEQAEHERFGYEAPDYPATISNLKRYILKRCQDEKIYL</sequence>
<organism evidence="1 2">
    <name type="scientific">Flavobacterium bomense</name>
    <dbReference type="NCBI Taxonomy" id="2497483"/>
    <lineage>
        <taxon>Bacteria</taxon>
        <taxon>Pseudomonadati</taxon>
        <taxon>Bacteroidota</taxon>
        <taxon>Flavobacteriia</taxon>
        <taxon>Flavobacteriales</taxon>
        <taxon>Flavobacteriaceae</taxon>
        <taxon>Flavobacterium</taxon>
    </lineage>
</organism>